<dbReference type="AlphaFoldDB" id="C1H2K1"/>
<sequence length="75" mass="8591">MGTRGRVLVPSSVARERVEPELEEQLSWGKRLRRRAELKLEPLGPDDDDPSEGLSPVACRRLTNKQPWDNLQNIQ</sequence>
<feature type="region of interest" description="Disordered" evidence="1">
    <location>
        <begin position="40"/>
        <end position="61"/>
    </location>
</feature>
<organism evidence="2 3">
    <name type="scientific">Paracoccidioides lutzii (strain ATCC MYA-826 / Pb01)</name>
    <name type="common">Paracoccidioides brasiliensis</name>
    <dbReference type="NCBI Taxonomy" id="502779"/>
    <lineage>
        <taxon>Eukaryota</taxon>
        <taxon>Fungi</taxon>
        <taxon>Dikarya</taxon>
        <taxon>Ascomycota</taxon>
        <taxon>Pezizomycotina</taxon>
        <taxon>Eurotiomycetes</taxon>
        <taxon>Eurotiomycetidae</taxon>
        <taxon>Onygenales</taxon>
        <taxon>Ajellomycetaceae</taxon>
        <taxon>Paracoccidioides</taxon>
    </lineage>
</organism>
<dbReference type="EMBL" id="KN294004">
    <property type="protein sequence ID" value="EEH33945.2"/>
    <property type="molecule type" value="Genomic_DNA"/>
</dbReference>
<dbReference type="HOGENOM" id="CLU_2671709_0_0_1"/>
<dbReference type="RefSeq" id="XP_002792858.2">
    <property type="nucleotide sequence ID" value="XM_002792812.2"/>
</dbReference>
<accession>C1H2K1</accession>
<keyword evidence="3" id="KW-1185">Reference proteome</keyword>
<name>C1H2K1_PARBA</name>
<evidence type="ECO:0000313" key="2">
    <source>
        <dbReference type="EMBL" id="EEH33945.2"/>
    </source>
</evidence>
<evidence type="ECO:0000256" key="1">
    <source>
        <dbReference type="SAM" id="MobiDB-lite"/>
    </source>
</evidence>
<dbReference type="KEGG" id="pbl:PAAG_04994"/>
<dbReference type="GeneID" id="9096137"/>
<dbReference type="VEuPathDB" id="FungiDB:PAAG_04994"/>
<proteinExistence type="predicted"/>
<reference evidence="2 3" key="1">
    <citation type="journal article" date="2011" name="PLoS Genet.">
        <title>Comparative genomic analysis of human fungal pathogens causing paracoccidioidomycosis.</title>
        <authorList>
            <person name="Desjardins C.A."/>
            <person name="Champion M.D."/>
            <person name="Holder J.W."/>
            <person name="Muszewska A."/>
            <person name="Goldberg J."/>
            <person name="Bailao A.M."/>
            <person name="Brigido M.M."/>
            <person name="Ferreira M.E."/>
            <person name="Garcia A.M."/>
            <person name="Grynberg M."/>
            <person name="Gujja S."/>
            <person name="Heiman D.I."/>
            <person name="Henn M.R."/>
            <person name="Kodira C.D."/>
            <person name="Leon-Narvaez H."/>
            <person name="Longo L.V."/>
            <person name="Ma L.J."/>
            <person name="Malavazi I."/>
            <person name="Matsuo A.L."/>
            <person name="Morais F.V."/>
            <person name="Pereira M."/>
            <person name="Rodriguez-Brito S."/>
            <person name="Sakthikumar S."/>
            <person name="Salem-Izacc S.M."/>
            <person name="Sykes S.M."/>
            <person name="Teixeira M.M."/>
            <person name="Vallejo M.C."/>
            <person name="Walter M.E."/>
            <person name="Yandava C."/>
            <person name="Young S."/>
            <person name="Zeng Q."/>
            <person name="Zucker J."/>
            <person name="Felipe M.S."/>
            <person name="Goldman G.H."/>
            <person name="Haas B.J."/>
            <person name="McEwen J.G."/>
            <person name="Nino-Vega G."/>
            <person name="Puccia R."/>
            <person name="San-Blas G."/>
            <person name="Soares C.M."/>
            <person name="Birren B.W."/>
            <person name="Cuomo C.A."/>
        </authorList>
    </citation>
    <scope>NUCLEOTIDE SEQUENCE [LARGE SCALE GENOMIC DNA]</scope>
    <source>
        <strain evidence="3">ATCC MYA-826 / Pb01</strain>
    </source>
</reference>
<protein>
    <submittedName>
        <fullName evidence="2">Uncharacterized protein</fullName>
    </submittedName>
</protein>
<evidence type="ECO:0000313" key="3">
    <source>
        <dbReference type="Proteomes" id="UP000002059"/>
    </source>
</evidence>
<gene>
    <name evidence="2" type="ORF">PAAG_04994</name>
</gene>
<dbReference type="Proteomes" id="UP000002059">
    <property type="component" value="Partially assembled WGS sequence"/>
</dbReference>